<evidence type="ECO:0000313" key="3">
    <source>
        <dbReference type="EMBL" id="KIL62369.1"/>
    </source>
</evidence>
<dbReference type="PANTHER" id="PTHR36223">
    <property type="entry name" value="BETA-LACTAMASE-TYPE TRANSPEPTIDASE FOLD DOMAIN CONTAINING PROTEIN"/>
    <property type="match status" value="1"/>
</dbReference>
<dbReference type="OrthoDB" id="3364132at2759"/>
<proteinExistence type="predicted"/>
<dbReference type="InParanoid" id="A0A0C2T703"/>
<feature type="domain" description="DUF7918" evidence="2">
    <location>
        <begin position="7"/>
        <end position="201"/>
    </location>
</feature>
<evidence type="ECO:0000256" key="1">
    <source>
        <dbReference type="SAM" id="Coils"/>
    </source>
</evidence>
<gene>
    <name evidence="3" type="ORF">M378DRAFT_165726</name>
</gene>
<name>A0A0C2T703_AMAMK</name>
<dbReference type="EMBL" id="KN818271">
    <property type="protein sequence ID" value="KIL62369.1"/>
    <property type="molecule type" value="Genomic_DNA"/>
</dbReference>
<organism evidence="3 4">
    <name type="scientific">Amanita muscaria (strain Koide BX008)</name>
    <dbReference type="NCBI Taxonomy" id="946122"/>
    <lineage>
        <taxon>Eukaryota</taxon>
        <taxon>Fungi</taxon>
        <taxon>Dikarya</taxon>
        <taxon>Basidiomycota</taxon>
        <taxon>Agaricomycotina</taxon>
        <taxon>Agaricomycetes</taxon>
        <taxon>Agaricomycetidae</taxon>
        <taxon>Agaricales</taxon>
        <taxon>Pluteineae</taxon>
        <taxon>Amanitaceae</taxon>
        <taxon>Amanita</taxon>
    </lineage>
</organism>
<dbReference type="STRING" id="946122.A0A0C2T703"/>
<dbReference type="AlphaFoldDB" id="A0A0C2T703"/>
<accession>A0A0C2T703</accession>
<sequence length="280" mass="31722">MPTFGTVNACINVDGTSLPEYGVQTNEAQREVTCWIPSEVGKNFSVSWYTTNLSIETEGSVFLDGRNVGSIIIRAYTIRRPEFASEYVSPTTCRDFSFAPIKYTDDDGYLSVPTQDVGNIKLTIWRIELGEIDTQFSKFKDVPDVTIHERSKKLGAHCVHFGDIQNATPTTFYKTNKLEVLARFVFKYRPIDMLRANGVVPPLPRQEPVKSARQGGKRKVLDISEAIEIKDDPDEDIEGRVTSLKKELKDLESRRVKKRKVKVENRELTLLADNEVIDLT</sequence>
<evidence type="ECO:0000313" key="4">
    <source>
        <dbReference type="Proteomes" id="UP000054549"/>
    </source>
</evidence>
<dbReference type="PANTHER" id="PTHR36223:SF1">
    <property type="entry name" value="TRANSCRIPTION ELONGATION FACTOR EAF N-TERMINAL DOMAIN-CONTAINING PROTEIN"/>
    <property type="match status" value="1"/>
</dbReference>
<dbReference type="Pfam" id="PF25534">
    <property type="entry name" value="DUF7918"/>
    <property type="match status" value="1"/>
</dbReference>
<dbReference type="InterPro" id="IPR057678">
    <property type="entry name" value="DUF7918"/>
</dbReference>
<feature type="coiled-coil region" evidence="1">
    <location>
        <begin position="234"/>
        <end position="261"/>
    </location>
</feature>
<evidence type="ECO:0000259" key="2">
    <source>
        <dbReference type="Pfam" id="PF25534"/>
    </source>
</evidence>
<reference evidence="3 4" key="1">
    <citation type="submission" date="2014-04" db="EMBL/GenBank/DDBJ databases">
        <title>Evolutionary Origins and Diversification of the Mycorrhizal Mutualists.</title>
        <authorList>
            <consortium name="DOE Joint Genome Institute"/>
            <consortium name="Mycorrhizal Genomics Consortium"/>
            <person name="Kohler A."/>
            <person name="Kuo A."/>
            <person name="Nagy L.G."/>
            <person name="Floudas D."/>
            <person name="Copeland A."/>
            <person name="Barry K.W."/>
            <person name="Cichocki N."/>
            <person name="Veneault-Fourrey C."/>
            <person name="LaButti K."/>
            <person name="Lindquist E.A."/>
            <person name="Lipzen A."/>
            <person name="Lundell T."/>
            <person name="Morin E."/>
            <person name="Murat C."/>
            <person name="Riley R."/>
            <person name="Ohm R."/>
            <person name="Sun H."/>
            <person name="Tunlid A."/>
            <person name="Henrissat B."/>
            <person name="Grigoriev I.V."/>
            <person name="Hibbett D.S."/>
            <person name="Martin F."/>
        </authorList>
    </citation>
    <scope>NUCLEOTIDE SEQUENCE [LARGE SCALE GENOMIC DNA]</scope>
    <source>
        <strain evidence="3 4">Koide BX008</strain>
    </source>
</reference>
<keyword evidence="1" id="KW-0175">Coiled coil</keyword>
<dbReference type="Proteomes" id="UP000054549">
    <property type="component" value="Unassembled WGS sequence"/>
</dbReference>
<dbReference type="HOGENOM" id="CLU_060356_3_1_1"/>
<protein>
    <recommendedName>
        <fullName evidence="2">DUF7918 domain-containing protein</fullName>
    </recommendedName>
</protein>
<keyword evidence="4" id="KW-1185">Reference proteome</keyword>